<dbReference type="EMBL" id="FNGX01000006">
    <property type="protein sequence ID" value="SDL85855.1"/>
    <property type="molecule type" value="Genomic_DNA"/>
</dbReference>
<evidence type="ECO:0000256" key="1">
    <source>
        <dbReference type="SAM" id="Phobius"/>
    </source>
</evidence>
<dbReference type="EMBL" id="FZRA01000005">
    <property type="protein sequence ID" value="SNU09041.1"/>
    <property type="molecule type" value="Genomic_DNA"/>
</dbReference>
<dbReference type="InterPro" id="IPR025134">
    <property type="entry name" value="DUF4059"/>
</dbReference>
<feature type="transmembrane region" description="Helical" evidence="1">
    <location>
        <begin position="6"/>
        <end position="30"/>
    </location>
</feature>
<proteinExistence type="predicted"/>
<sequence>MFLEIFGLYIQGLLLSIISVVLAGVIWNFWRANRKYDKTAKERQAFLYDILMISIMVIPVLSFAFMAILLMFKA</sequence>
<organism evidence="2 4">
    <name type="scientific">Streptococcus equinus</name>
    <name type="common">Streptococcus bovis</name>
    <dbReference type="NCBI Taxonomy" id="1335"/>
    <lineage>
        <taxon>Bacteria</taxon>
        <taxon>Bacillati</taxon>
        <taxon>Bacillota</taxon>
        <taxon>Bacilli</taxon>
        <taxon>Lactobacillales</taxon>
        <taxon>Streptococcaceae</taxon>
        <taxon>Streptococcus</taxon>
    </lineage>
</organism>
<reference evidence="3 5" key="2">
    <citation type="submission" date="2017-07" db="EMBL/GenBank/DDBJ databases">
        <authorList>
            <person name="Sun Z.S."/>
            <person name="Albrecht U."/>
            <person name="Echele G."/>
            <person name="Lee C.C."/>
        </authorList>
    </citation>
    <scope>NUCLEOTIDE SEQUENCE [LARGE SCALE GENOMIC DNA]</scope>
    <source>
        <strain evidence="3 5">AR3</strain>
    </source>
</reference>
<evidence type="ECO:0000313" key="3">
    <source>
        <dbReference type="EMBL" id="SNU09041.1"/>
    </source>
</evidence>
<dbReference type="Proteomes" id="UP000183162">
    <property type="component" value="Unassembled WGS sequence"/>
</dbReference>
<dbReference type="OrthoDB" id="2243356at2"/>
<protein>
    <submittedName>
        <fullName evidence="2">Uncharacterized protein</fullName>
    </submittedName>
</protein>
<keyword evidence="1" id="KW-1133">Transmembrane helix</keyword>
<dbReference type="AlphaFoldDB" id="A0A1G9NIT0"/>
<dbReference type="Pfam" id="PF13268">
    <property type="entry name" value="DUF4059"/>
    <property type="match status" value="1"/>
</dbReference>
<accession>A0A1G9NIT0</accession>
<keyword evidence="1" id="KW-0812">Transmembrane</keyword>
<keyword evidence="1" id="KW-0472">Membrane</keyword>
<evidence type="ECO:0000313" key="4">
    <source>
        <dbReference type="Proteomes" id="UP000183162"/>
    </source>
</evidence>
<feature type="transmembrane region" description="Helical" evidence="1">
    <location>
        <begin position="50"/>
        <end position="72"/>
    </location>
</feature>
<reference evidence="2 4" key="1">
    <citation type="submission" date="2016-10" db="EMBL/GenBank/DDBJ databases">
        <authorList>
            <person name="de Groot N.N."/>
        </authorList>
    </citation>
    <scope>NUCLEOTIDE SEQUENCE [LARGE SCALE GENOMIC DNA]</scope>
    <source>
        <strain evidence="2 4">Sb09</strain>
    </source>
</reference>
<gene>
    <name evidence="2" type="ORF">SAMN05216400_1804</name>
    <name evidence="3" type="ORF">SAMN05216470_1614</name>
</gene>
<evidence type="ECO:0000313" key="5">
    <source>
        <dbReference type="Proteomes" id="UP000214649"/>
    </source>
</evidence>
<evidence type="ECO:0000313" key="2">
    <source>
        <dbReference type="EMBL" id="SDL85855.1"/>
    </source>
</evidence>
<name>A0A1G9NIT0_STREI</name>
<dbReference type="GeneID" id="63970984"/>
<dbReference type="Proteomes" id="UP000214649">
    <property type="component" value="Unassembled WGS sequence"/>
</dbReference>
<dbReference type="RefSeq" id="WP_003067372.1">
    <property type="nucleotide sequence ID" value="NZ_BJMB01000007.1"/>
</dbReference>